<dbReference type="PROSITE" id="PS00916">
    <property type="entry name" value="PI3_4_KINASE_2"/>
    <property type="match status" value="1"/>
</dbReference>
<dbReference type="GO" id="GO:0046854">
    <property type="term" value="P:phosphatidylinositol phosphate biosynthetic process"/>
    <property type="evidence" value="ECO:0007669"/>
    <property type="project" value="InterPro"/>
</dbReference>
<evidence type="ECO:0000256" key="8">
    <source>
        <dbReference type="SAM" id="MobiDB-lite"/>
    </source>
</evidence>
<dbReference type="OrthoDB" id="10264149at2759"/>
<dbReference type="InterPro" id="IPR000403">
    <property type="entry name" value="PI3/4_kinase_cat_dom"/>
</dbReference>
<dbReference type="SUPFAM" id="SSF56112">
    <property type="entry name" value="Protein kinase-like (PK-like)"/>
    <property type="match status" value="1"/>
</dbReference>
<organism evidence="11 12">
    <name type="scientific">Dendryphion nanum</name>
    <dbReference type="NCBI Taxonomy" id="256645"/>
    <lineage>
        <taxon>Eukaryota</taxon>
        <taxon>Fungi</taxon>
        <taxon>Dikarya</taxon>
        <taxon>Ascomycota</taxon>
        <taxon>Pezizomycotina</taxon>
        <taxon>Dothideomycetes</taxon>
        <taxon>Pleosporomycetidae</taxon>
        <taxon>Pleosporales</taxon>
        <taxon>Torulaceae</taxon>
        <taxon>Dendryphion</taxon>
    </lineage>
</organism>
<dbReference type="Pfam" id="PF00613">
    <property type="entry name" value="PI3Ka"/>
    <property type="match status" value="1"/>
</dbReference>
<dbReference type="InterPro" id="IPR036940">
    <property type="entry name" value="PI3/4_kinase_cat_sf"/>
</dbReference>
<dbReference type="Gene3D" id="1.10.1070.11">
    <property type="entry name" value="Phosphatidylinositol 3-/4-kinase, catalytic domain"/>
    <property type="match status" value="1"/>
</dbReference>
<dbReference type="InterPro" id="IPR018936">
    <property type="entry name" value="PI3/4_kinase_CS"/>
</dbReference>
<gene>
    <name evidence="11" type="ORF">B0J11DRAFT_217458</name>
</gene>
<comment type="similarity">
    <text evidence="2">Belongs to the PI3/PI4-kinase family. Type III PI4K subfamily.</text>
</comment>
<dbReference type="PROSITE" id="PS51545">
    <property type="entry name" value="PIK_HELICAL"/>
    <property type="match status" value="1"/>
</dbReference>
<dbReference type="InterPro" id="IPR001263">
    <property type="entry name" value="PI3K_accessory_dom"/>
</dbReference>
<keyword evidence="6" id="KW-0418">Kinase</keyword>
<evidence type="ECO:0000256" key="7">
    <source>
        <dbReference type="ARBA" id="ARBA00022840"/>
    </source>
</evidence>
<evidence type="ECO:0000313" key="12">
    <source>
        <dbReference type="Proteomes" id="UP000700596"/>
    </source>
</evidence>
<keyword evidence="5" id="KW-0547">Nucleotide-binding</keyword>
<comment type="catalytic activity">
    <reaction evidence="1">
        <text>a 1,2-diacyl-sn-glycero-3-phospho-(1D-myo-inositol) + ATP = a 1,2-diacyl-sn-glycero-3-phospho-(1D-myo-inositol 4-phosphate) + ADP + H(+)</text>
        <dbReference type="Rhea" id="RHEA:19877"/>
        <dbReference type="ChEBI" id="CHEBI:15378"/>
        <dbReference type="ChEBI" id="CHEBI:30616"/>
        <dbReference type="ChEBI" id="CHEBI:57880"/>
        <dbReference type="ChEBI" id="CHEBI:58178"/>
        <dbReference type="ChEBI" id="CHEBI:456216"/>
        <dbReference type="EC" id="2.7.1.67"/>
    </reaction>
</comment>
<protein>
    <recommendedName>
        <fullName evidence="3">1-phosphatidylinositol 4-kinase</fullName>
        <ecNumber evidence="3">2.7.1.67</ecNumber>
    </recommendedName>
</protein>
<dbReference type="PANTHER" id="PTHR10048:SF15">
    <property type="entry name" value="PHOSPHATIDYLINOSITOL 4-KINASE ALPHA"/>
    <property type="match status" value="1"/>
</dbReference>
<dbReference type="CDD" id="cd05167">
    <property type="entry name" value="PI4Kc_III_alpha"/>
    <property type="match status" value="1"/>
</dbReference>
<evidence type="ECO:0000256" key="4">
    <source>
        <dbReference type="ARBA" id="ARBA00022679"/>
    </source>
</evidence>
<dbReference type="GO" id="GO:0005886">
    <property type="term" value="C:plasma membrane"/>
    <property type="evidence" value="ECO:0007669"/>
    <property type="project" value="TreeGrafter"/>
</dbReference>
<accession>A0A9P9ISX3</accession>
<dbReference type="EC" id="2.7.1.67" evidence="3"/>
<evidence type="ECO:0000256" key="6">
    <source>
        <dbReference type="ARBA" id="ARBA00022777"/>
    </source>
</evidence>
<feature type="domain" description="PI3K/PI4K catalytic" evidence="9">
    <location>
        <begin position="1659"/>
        <end position="1924"/>
    </location>
</feature>
<reference evidence="11" key="1">
    <citation type="journal article" date="2021" name="Nat. Commun.">
        <title>Genetic determinants of endophytism in the Arabidopsis root mycobiome.</title>
        <authorList>
            <person name="Mesny F."/>
            <person name="Miyauchi S."/>
            <person name="Thiergart T."/>
            <person name="Pickel B."/>
            <person name="Atanasova L."/>
            <person name="Karlsson M."/>
            <person name="Huettel B."/>
            <person name="Barry K.W."/>
            <person name="Haridas S."/>
            <person name="Chen C."/>
            <person name="Bauer D."/>
            <person name="Andreopoulos W."/>
            <person name="Pangilinan J."/>
            <person name="LaButti K."/>
            <person name="Riley R."/>
            <person name="Lipzen A."/>
            <person name="Clum A."/>
            <person name="Drula E."/>
            <person name="Henrissat B."/>
            <person name="Kohler A."/>
            <person name="Grigoriev I.V."/>
            <person name="Martin F.M."/>
            <person name="Hacquard S."/>
        </authorList>
    </citation>
    <scope>NUCLEOTIDE SEQUENCE</scope>
    <source>
        <strain evidence="11">MPI-CAGE-CH-0243</strain>
    </source>
</reference>
<keyword evidence="4" id="KW-0808">Transferase</keyword>
<dbReference type="FunFam" id="1.10.1070.11:FF:000022">
    <property type="entry name" value="Phosphatidylinositol 4-kinase stt4"/>
    <property type="match status" value="1"/>
</dbReference>
<dbReference type="FunFam" id="1.25.40.70:FF:000011">
    <property type="entry name" value="Phosphatidylinositol 4-kinase alpha"/>
    <property type="match status" value="1"/>
</dbReference>
<dbReference type="EMBL" id="JAGMWT010000003">
    <property type="protein sequence ID" value="KAH7132122.1"/>
    <property type="molecule type" value="Genomic_DNA"/>
</dbReference>
<feature type="region of interest" description="Disordered" evidence="8">
    <location>
        <begin position="471"/>
        <end position="506"/>
    </location>
</feature>
<dbReference type="InterPro" id="IPR011009">
    <property type="entry name" value="Kinase-like_dom_sf"/>
</dbReference>
<dbReference type="GO" id="GO:0005524">
    <property type="term" value="F:ATP binding"/>
    <property type="evidence" value="ECO:0007669"/>
    <property type="project" value="UniProtKB-KW"/>
</dbReference>
<dbReference type="Proteomes" id="UP000700596">
    <property type="component" value="Unassembled WGS sequence"/>
</dbReference>
<comment type="caution">
    <text evidence="11">The sequence shown here is derived from an EMBL/GenBank/DDBJ whole genome shotgun (WGS) entry which is preliminary data.</text>
</comment>
<dbReference type="InterPro" id="IPR042236">
    <property type="entry name" value="PI3K_accessory_sf"/>
</dbReference>
<evidence type="ECO:0000256" key="1">
    <source>
        <dbReference type="ARBA" id="ARBA00001686"/>
    </source>
</evidence>
<dbReference type="Gene3D" id="3.30.1010.10">
    <property type="entry name" value="Phosphatidylinositol 3-kinase Catalytic Subunit, Chain A, domain 4"/>
    <property type="match status" value="1"/>
</dbReference>
<dbReference type="GO" id="GO:0004430">
    <property type="term" value="F:1-phosphatidylinositol 4-kinase activity"/>
    <property type="evidence" value="ECO:0007669"/>
    <property type="project" value="UniProtKB-EC"/>
</dbReference>
<dbReference type="GO" id="GO:0005737">
    <property type="term" value="C:cytoplasm"/>
    <property type="evidence" value="ECO:0007669"/>
    <property type="project" value="TreeGrafter"/>
</dbReference>
<name>A0A9P9ISX3_9PLEO</name>
<proteinExistence type="inferred from homology"/>
<dbReference type="SUPFAM" id="SSF48371">
    <property type="entry name" value="ARM repeat"/>
    <property type="match status" value="1"/>
</dbReference>
<evidence type="ECO:0000256" key="5">
    <source>
        <dbReference type="ARBA" id="ARBA00022741"/>
    </source>
</evidence>
<evidence type="ECO:0000313" key="11">
    <source>
        <dbReference type="EMBL" id="KAH7132122.1"/>
    </source>
</evidence>
<dbReference type="GO" id="GO:0048015">
    <property type="term" value="P:phosphatidylinositol-mediated signaling"/>
    <property type="evidence" value="ECO:0007669"/>
    <property type="project" value="TreeGrafter"/>
</dbReference>
<dbReference type="Pfam" id="PF00454">
    <property type="entry name" value="PI3_PI4_kinase"/>
    <property type="match status" value="1"/>
</dbReference>
<dbReference type="FunFam" id="3.30.1010.10:FF:000014">
    <property type="entry name" value="Phosphatidylinositol 4-kinase STT4"/>
    <property type="match status" value="1"/>
</dbReference>
<dbReference type="PROSITE" id="PS50290">
    <property type="entry name" value="PI3_4_KINASE_3"/>
    <property type="match status" value="1"/>
</dbReference>
<evidence type="ECO:0000256" key="2">
    <source>
        <dbReference type="ARBA" id="ARBA00006209"/>
    </source>
</evidence>
<dbReference type="InterPro" id="IPR015433">
    <property type="entry name" value="PI3/4_kinase"/>
</dbReference>
<dbReference type="PROSITE" id="PS00915">
    <property type="entry name" value="PI3_4_KINASE_1"/>
    <property type="match status" value="1"/>
</dbReference>
<keyword evidence="7" id="KW-0067">ATP-binding</keyword>
<evidence type="ECO:0000259" key="9">
    <source>
        <dbReference type="PROSITE" id="PS50290"/>
    </source>
</evidence>
<dbReference type="Pfam" id="PF19274">
    <property type="entry name" value="PI4K_N"/>
    <property type="match status" value="1"/>
</dbReference>
<dbReference type="PANTHER" id="PTHR10048">
    <property type="entry name" value="PHOSPHATIDYLINOSITOL KINASE"/>
    <property type="match status" value="1"/>
</dbReference>
<dbReference type="InterPro" id="IPR045495">
    <property type="entry name" value="PI4K_N"/>
</dbReference>
<dbReference type="Gene3D" id="1.25.40.70">
    <property type="entry name" value="Phosphatidylinositol 3-kinase, accessory domain (PIK)"/>
    <property type="match status" value="1"/>
</dbReference>
<evidence type="ECO:0000256" key="3">
    <source>
        <dbReference type="ARBA" id="ARBA00012169"/>
    </source>
</evidence>
<dbReference type="InterPro" id="IPR016024">
    <property type="entry name" value="ARM-type_fold"/>
</dbReference>
<dbReference type="SMART" id="SM00146">
    <property type="entry name" value="PI3Kc"/>
    <property type="match status" value="1"/>
</dbReference>
<dbReference type="SMART" id="SM00145">
    <property type="entry name" value="PI3Ka"/>
    <property type="match status" value="1"/>
</dbReference>
<feature type="domain" description="PIK helical" evidence="10">
    <location>
        <begin position="1379"/>
        <end position="1554"/>
    </location>
</feature>
<sequence>MTRSIRRDAFEKLARLSAQSSSTQSPSLDLLRLYKRCTSGNAAHNGTDSGATASVANVRMKAPELETILALCKAAPFVQSLEVASQLLLRLSPYLPESYAQVLAPSPIFRDIDPSPYEILTGNLTSAILSIGIRHGSLRPQVLSIITRYVKGWSSAAAQLSADQFDDDEQVDFAVDGELSKVMTQSMSLLGFLDAAADHVGFWIAYDRLQFIEDIRSALSEKFLIAFETALSVVRNARFHQYGLREWKRYAKHYAATGRPLGAMILHDSFLKLVVACGSLLVETPNRDPQVPVLDFLRTSFHSNQFTRTSSEDSLAEGLTRISIEEMERLENDLDYLQRVGSPWQQRQAASVKAKVLTTYLCCTIYDEDIADPETLLAWLDNALNDPAQMTGLDLPSTVLKSMAILAKTDSSLASSLGRTLPRVIVQGGFDEKTSAVAAESLASVLSLLPQDAIITTLYSLGNVISASTVPDRSSAPSLGVNGNNKSGRNTVYSQRPTGSAISLTPSDVEEPYHAHTTVIQTVVLVARNCKDEKITALALSMLVQKIGRASRAVDARIITDSALLGIHSGPNEFRILLKQYSRLSHDAIIKDDKVTLEAVMNARLALSNELQPSSPAFEIYLIHLLDTIVSKGDAHEANSRHIRDTELAAQEIAQLLSPLAILISKNVGSPELNNLDDSIIALQRDAWFNIVVHGFDLTTRLGQQHIAELGTLARVSKTLIAEEGAALAESDIDLNTVLRRGKSPEHAAEQKKHLTQLLPACESDIRSLSYSEVVFLNTAYMVEELRARSGDCTKALAYFLDPKLRTGAVGNCMFAIATGGIRTYINKTLSGTLQSFSTPYLAQQLATMFSGCCHRIKKVQETAIACAEIIIHEVPSTLCQKSALFALLELLSIMWSSCLEGETDEYTWTSTYTSKRSNIVVELSDDYSFRATTLANFHKRATTWVKSTLDLAPLDVKGLLQTYLSEFDDEGVYGHISLGRSFALEMGSVIPSTDQRLGAIEPQRGFGINTASDFIAQYTTRQEYKFVDGLNEQEEEWLRMDNMPNTRKHNSAFHRSIEDATKLLVDLESRTLNSKHVAIAELRDILRRAAALLCRVKMDQSPIVHHLVGIPFAVLSKQSIKLGIALWMSVIKENPRMETRILIAIAENWESTIRKKRGIFSSVIQHPDPFFVAQELAPTDKESLSRKQQQIYNLIAPHFRLLQFLSSHFNASRLSNADVELVYIRMVHITLDAMVVGCPQPLAREAYFHAVLLGLKLVRHCTTIPNAIKWRLKDRILTAGLAWFAKAPEWSFGGNRLQVKAETHVLADIQNYLSAITNLGSVSEASLKSLKAKQDLLSLLLANEQTRLMVWLFPLTYEKKHHFISGQHSKPLTDAAVSIHLKTAWAENPSLAVHLVQRFQSPRLRQEVRWQVLNHPHKVLHEPDALEILLGNQLPNDVSFQLKYMLYWAPVNPVTAVTYFLPAYGNHPFIIQYAMRALESHIVDVTFFYVPQIVQALRYDVLGYVERYIIETAKFSQLFAHQIIWNMKANAYKDEDSKIPDAVKPTLDKVMNSLESSFSPKDREFYEREFEFFNKVTGISGTLRPFVKEPKAVKAQKIEEELRKIQVDIGVYLPSNPDGVVVGIDRKSGKPLQSHAKTPYMATFRIRKQKLDTGLVAAVEETGSDNGSVSTKQQNMYYEVWQSAIFKVGDDCRQDVLALQMIAAFRGIFNNVGLDVWVYPYRVTATAPGCGVIDVLPSSISRDMLGREAVNGLYDYFVSKYGSEESIRFQEARGNFVKSMAAYSVISFLLQFKDRHNGNIMIDEAGHIIHIDFGFCFDIAPGGIKFERAPFKLTTEMIAVMGGSQSSQAYRWFEELTVKAFLASRQHCEHLVHMVEVMLDSGLPCFKPETIQHFRERFVLEKSEREAAEYMRDLVKRSASSYSTGTYDRFQLITNGIPY</sequence>
<evidence type="ECO:0000259" key="10">
    <source>
        <dbReference type="PROSITE" id="PS51545"/>
    </source>
</evidence>
<keyword evidence="12" id="KW-1185">Reference proteome</keyword>